<dbReference type="CDD" id="cd07377">
    <property type="entry name" value="WHTH_GntR"/>
    <property type="match status" value="1"/>
</dbReference>
<dbReference type="InterPro" id="IPR036388">
    <property type="entry name" value="WH-like_DNA-bd_sf"/>
</dbReference>
<dbReference type="Pfam" id="PF00392">
    <property type="entry name" value="GntR"/>
    <property type="match status" value="1"/>
</dbReference>
<dbReference type="Gene3D" id="3.40.50.2300">
    <property type="match status" value="1"/>
</dbReference>
<dbReference type="InterPro" id="IPR028082">
    <property type="entry name" value="Peripla_BP_I"/>
</dbReference>
<evidence type="ECO:0000256" key="2">
    <source>
        <dbReference type="ARBA" id="ARBA00023125"/>
    </source>
</evidence>
<evidence type="ECO:0000313" key="5">
    <source>
        <dbReference type="EMBL" id="SNR79879.1"/>
    </source>
</evidence>
<dbReference type="EMBL" id="FZNT01000016">
    <property type="protein sequence ID" value="SNR79879.1"/>
    <property type="molecule type" value="Genomic_DNA"/>
</dbReference>
<reference evidence="5 6" key="1">
    <citation type="submission" date="2017-06" db="EMBL/GenBank/DDBJ databases">
        <authorList>
            <person name="Kim H.J."/>
            <person name="Triplett B.A."/>
        </authorList>
    </citation>
    <scope>NUCLEOTIDE SEQUENCE [LARGE SCALE GENOMIC DNA]</scope>
    <source>
        <strain evidence="5 6">DSM 29150</strain>
    </source>
</reference>
<evidence type="ECO:0000256" key="1">
    <source>
        <dbReference type="ARBA" id="ARBA00023015"/>
    </source>
</evidence>
<dbReference type="PANTHER" id="PTHR38445:SF10">
    <property type="entry name" value="GNTR-FAMILY TRANSCRIPTIONAL REGULATOR"/>
    <property type="match status" value="1"/>
</dbReference>
<dbReference type="InterPro" id="IPR036390">
    <property type="entry name" value="WH_DNA-bd_sf"/>
</dbReference>
<gene>
    <name evidence="5" type="ORF">SAMN06265371_1165</name>
</gene>
<dbReference type="InterPro" id="IPR000524">
    <property type="entry name" value="Tscrpt_reg_HTH_GntR"/>
</dbReference>
<dbReference type="OrthoDB" id="742238at2"/>
<keyword evidence="1" id="KW-0805">Transcription regulation</keyword>
<accession>A0A238Z9Y5</accession>
<keyword evidence="3" id="KW-0804">Transcription</keyword>
<dbReference type="Gene3D" id="1.10.10.10">
    <property type="entry name" value="Winged helix-like DNA-binding domain superfamily/Winged helix DNA-binding domain"/>
    <property type="match status" value="1"/>
</dbReference>
<keyword evidence="2 5" id="KW-0238">DNA-binding</keyword>
<proteinExistence type="predicted"/>
<name>A0A238Z9Y5_9FLAO</name>
<dbReference type="PROSITE" id="PS50949">
    <property type="entry name" value="HTH_GNTR"/>
    <property type="match status" value="1"/>
</dbReference>
<keyword evidence="6" id="KW-1185">Reference proteome</keyword>
<evidence type="ECO:0000256" key="3">
    <source>
        <dbReference type="ARBA" id="ARBA00023163"/>
    </source>
</evidence>
<dbReference type="AlphaFoldDB" id="A0A238Z9Y5"/>
<evidence type="ECO:0000313" key="6">
    <source>
        <dbReference type="Proteomes" id="UP000198384"/>
    </source>
</evidence>
<dbReference type="SMART" id="SM00345">
    <property type="entry name" value="HTH_GNTR"/>
    <property type="match status" value="1"/>
</dbReference>
<dbReference type="Proteomes" id="UP000198384">
    <property type="component" value="Unassembled WGS sequence"/>
</dbReference>
<feature type="domain" description="HTH gntR-type" evidence="4">
    <location>
        <begin position="14"/>
        <end position="82"/>
    </location>
</feature>
<evidence type="ECO:0000259" key="4">
    <source>
        <dbReference type="PROSITE" id="PS50949"/>
    </source>
</evidence>
<dbReference type="SUPFAM" id="SSF46785">
    <property type="entry name" value="Winged helix' DNA-binding domain"/>
    <property type="match status" value="1"/>
</dbReference>
<protein>
    <submittedName>
        <fullName evidence="5">DNA-binding transcriptional regulator YhcF, GntR family</fullName>
    </submittedName>
</protein>
<organism evidence="5 6">
    <name type="scientific">Lutibacter agarilyticus</name>
    <dbReference type="NCBI Taxonomy" id="1109740"/>
    <lineage>
        <taxon>Bacteria</taxon>
        <taxon>Pseudomonadati</taxon>
        <taxon>Bacteroidota</taxon>
        <taxon>Flavobacteriia</taxon>
        <taxon>Flavobacteriales</taxon>
        <taxon>Flavobacteriaceae</taxon>
        <taxon>Lutibacter</taxon>
    </lineage>
</organism>
<dbReference type="GO" id="GO:0003700">
    <property type="term" value="F:DNA-binding transcription factor activity"/>
    <property type="evidence" value="ECO:0007669"/>
    <property type="project" value="InterPro"/>
</dbReference>
<sequence length="333" mass="38693">MNQITLNIIERSDIPMYQQIVNSIVNSISKKDLLVGDLLPSVNNLSKTHGVSRDTVFKSYTILKTDGIINSARGKGYYVTSNVRRVLLLLDTFKSYKEVLYGSFIDNLAKNVIVDLKFHHNNIDEFKSILNISKGKYYKYIVMNMDHKDVPTFISKIDNDKLLLLDWNIHSKVENNFVFQDFGASFYNCLKESHELFRKYKSIQFIYPSYTHHSIETVNYFKKFGDTFNFKYKVIIDEKKIKIEKNAAYISVSDRVLGKFLEQCREQEFEPGIDVGFLSYNETPMKKFVYKGISVVSTDFKAMGMKAAEFINLNEGEKMQCYIPTKITQRESL</sequence>
<dbReference type="SUPFAM" id="SSF53822">
    <property type="entry name" value="Periplasmic binding protein-like I"/>
    <property type="match status" value="1"/>
</dbReference>
<dbReference type="RefSeq" id="WP_089382999.1">
    <property type="nucleotide sequence ID" value="NZ_FZNT01000016.1"/>
</dbReference>
<dbReference type="GO" id="GO:0003677">
    <property type="term" value="F:DNA binding"/>
    <property type="evidence" value="ECO:0007669"/>
    <property type="project" value="UniProtKB-KW"/>
</dbReference>
<dbReference type="PANTHER" id="PTHR38445">
    <property type="entry name" value="HTH-TYPE TRANSCRIPTIONAL REPRESSOR YTRA"/>
    <property type="match status" value="1"/>
</dbReference>